<dbReference type="RefSeq" id="WP_187465391.1">
    <property type="nucleotide sequence ID" value="NZ_JACSIT010000061.1"/>
</dbReference>
<proteinExistence type="predicted"/>
<dbReference type="GO" id="GO:0016020">
    <property type="term" value="C:membrane"/>
    <property type="evidence" value="ECO:0007669"/>
    <property type="project" value="GOC"/>
</dbReference>
<dbReference type="EMBL" id="JACSIT010000061">
    <property type="protein sequence ID" value="MBC6993277.1"/>
    <property type="molecule type" value="Genomic_DNA"/>
</dbReference>
<name>A0A923PMJ1_9BACT</name>
<evidence type="ECO:0000256" key="7">
    <source>
        <dbReference type="SAM" id="Phobius"/>
    </source>
</evidence>
<dbReference type="PANTHER" id="PTHR21624:SF1">
    <property type="entry name" value="ALKYLGLYCEROL MONOOXYGENASE"/>
    <property type="match status" value="1"/>
</dbReference>
<dbReference type="Pfam" id="PF04116">
    <property type="entry name" value="FA_hydroxylase"/>
    <property type="match status" value="1"/>
</dbReference>
<organism evidence="9 10">
    <name type="scientific">Neolewinella lacunae</name>
    <dbReference type="NCBI Taxonomy" id="1517758"/>
    <lineage>
        <taxon>Bacteria</taxon>
        <taxon>Pseudomonadati</taxon>
        <taxon>Bacteroidota</taxon>
        <taxon>Saprospiria</taxon>
        <taxon>Saprospirales</taxon>
        <taxon>Lewinellaceae</taxon>
        <taxon>Neolewinella</taxon>
    </lineage>
</organism>
<feature type="domain" description="Fatty acid hydroxylase" evidence="8">
    <location>
        <begin position="96"/>
        <end position="232"/>
    </location>
</feature>
<dbReference type="AlphaFoldDB" id="A0A923PMJ1"/>
<evidence type="ECO:0000256" key="2">
    <source>
        <dbReference type="ARBA" id="ARBA00022692"/>
    </source>
</evidence>
<keyword evidence="2 7" id="KW-0812">Transmembrane</keyword>
<keyword evidence="4" id="KW-0560">Oxidoreductase</keyword>
<protein>
    <submittedName>
        <fullName evidence="9">Sterol desaturase family protein</fullName>
    </submittedName>
</protein>
<evidence type="ECO:0000256" key="4">
    <source>
        <dbReference type="ARBA" id="ARBA00023002"/>
    </source>
</evidence>
<dbReference type="InterPro" id="IPR051689">
    <property type="entry name" value="Sterol_desaturase/TMEM195"/>
</dbReference>
<accession>A0A923PMJ1</accession>
<evidence type="ECO:0000256" key="5">
    <source>
        <dbReference type="ARBA" id="ARBA00023098"/>
    </source>
</evidence>
<evidence type="ECO:0000313" key="9">
    <source>
        <dbReference type="EMBL" id="MBC6993277.1"/>
    </source>
</evidence>
<comment type="subcellular location">
    <subcellularLocation>
        <location evidence="1">Endomembrane system</location>
        <topology evidence="1">Multi-pass membrane protein</topology>
    </subcellularLocation>
</comment>
<feature type="transmembrane region" description="Helical" evidence="7">
    <location>
        <begin position="18"/>
        <end position="39"/>
    </location>
</feature>
<gene>
    <name evidence="9" type="ORF">H9S92_03830</name>
</gene>
<feature type="transmembrane region" description="Helical" evidence="7">
    <location>
        <begin position="88"/>
        <end position="109"/>
    </location>
</feature>
<keyword evidence="6 7" id="KW-0472">Membrane</keyword>
<comment type="caution">
    <text evidence="9">The sequence shown here is derived from an EMBL/GenBank/DDBJ whole genome shotgun (WGS) entry which is preliminary data.</text>
</comment>
<sequence>MDTIVQYFETIPSSHRSLILIGGITFFWMLESVAPLFTVRYGKWRHAGVNFFFTFTTILVNFTMAFLLVAASAWVVAANFGIVQWLNLPVWATALVGLLLLDLIGAYLAHWTEHRVPVLWRFHLVHHTDQHVDTTTANRHHPGESVIRFFFTTLAVFIVGAPLWLVFLYQSLSVVLSQFNHANITVPNWLDRPLSLLFVTPNMHRVHHHYQLPLTDTNYGNIFSVWDRLFGTYAVADNRSLVYGVDTHMDPKDHGHLGRMLAIPFQKKVKNPQG</sequence>
<dbReference type="InterPro" id="IPR006694">
    <property type="entry name" value="Fatty_acid_hydroxylase"/>
</dbReference>
<dbReference type="GO" id="GO:0006643">
    <property type="term" value="P:membrane lipid metabolic process"/>
    <property type="evidence" value="ECO:0007669"/>
    <property type="project" value="TreeGrafter"/>
</dbReference>
<feature type="transmembrane region" description="Helical" evidence="7">
    <location>
        <begin position="149"/>
        <end position="169"/>
    </location>
</feature>
<evidence type="ECO:0000259" key="8">
    <source>
        <dbReference type="Pfam" id="PF04116"/>
    </source>
</evidence>
<dbReference type="GO" id="GO:0050479">
    <property type="term" value="F:glyceryl-ether monooxygenase activity"/>
    <property type="evidence" value="ECO:0007669"/>
    <property type="project" value="TreeGrafter"/>
</dbReference>
<keyword evidence="5" id="KW-0443">Lipid metabolism</keyword>
<dbReference type="GO" id="GO:0005506">
    <property type="term" value="F:iron ion binding"/>
    <property type="evidence" value="ECO:0007669"/>
    <property type="project" value="InterPro"/>
</dbReference>
<dbReference type="GO" id="GO:0008610">
    <property type="term" value="P:lipid biosynthetic process"/>
    <property type="evidence" value="ECO:0007669"/>
    <property type="project" value="InterPro"/>
</dbReference>
<evidence type="ECO:0000256" key="1">
    <source>
        <dbReference type="ARBA" id="ARBA00004127"/>
    </source>
</evidence>
<reference evidence="9" key="1">
    <citation type="submission" date="2020-08" db="EMBL/GenBank/DDBJ databases">
        <title>Lewinella bacteria from marine environments.</title>
        <authorList>
            <person name="Zhong Y."/>
        </authorList>
    </citation>
    <scope>NUCLEOTIDE SEQUENCE</scope>
    <source>
        <strain evidence="9">KCTC 42187</strain>
    </source>
</reference>
<feature type="transmembrane region" description="Helical" evidence="7">
    <location>
        <begin position="51"/>
        <end position="76"/>
    </location>
</feature>
<evidence type="ECO:0000256" key="3">
    <source>
        <dbReference type="ARBA" id="ARBA00022989"/>
    </source>
</evidence>
<dbReference type="Proteomes" id="UP000650081">
    <property type="component" value="Unassembled WGS sequence"/>
</dbReference>
<keyword evidence="10" id="KW-1185">Reference proteome</keyword>
<dbReference type="PANTHER" id="PTHR21624">
    <property type="entry name" value="STEROL DESATURASE-RELATED PROTEIN"/>
    <property type="match status" value="1"/>
</dbReference>
<dbReference type="GO" id="GO:0012505">
    <property type="term" value="C:endomembrane system"/>
    <property type="evidence" value="ECO:0007669"/>
    <property type="project" value="UniProtKB-SubCell"/>
</dbReference>
<evidence type="ECO:0000313" key="10">
    <source>
        <dbReference type="Proteomes" id="UP000650081"/>
    </source>
</evidence>
<keyword evidence="3 7" id="KW-1133">Transmembrane helix</keyword>
<evidence type="ECO:0000256" key="6">
    <source>
        <dbReference type="ARBA" id="ARBA00023136"/>
    </source>
</evidence>